<reference evidence="1 2" key="1">
    <citation type="submission" date="2018-05" db="EMBL/GenBank/DDBJ databases">
        <title>Genomic Encyclopedia of Type Strains, Phase IV (KMG-IV): sequencing the most valuable type-strain genomes for metagenomic binning, comparative biology and taxonomic classification.</title>
        <authorList>
            <person name="Goeker M."/>
        </authorList>
    </citation>
    <scope>NUCLEOTIDE SEQUENCE [LARGE SCALE GENOMIC DNA]</scope>
    <source>
        <strain evidence="1 2">DSM 6462</strain>
    </source>
</reference>
<dbReference type="OrthoDB" id="9811214at2"/>
<keyword evidence="2" id="KW-1185">Reference proteome</keyword>
<dbReference type="InterPro" id="IPR029044">
    <property type="entry name" value="Nucleotide-diphossugar_trans"/>
</dbReference>
<sequence length="187" mass="18896">MISAVIRAGGNLEALAVTLAGLVPAVAEGILRDAVIVDDGTVPGVQDLAEAAGAAYVAVNGDDTLGEDAMVDDALGGGPWRAGAGVVKGPWFLLLAAGDLPGPNWIPALERFIRRARGGGAAPDIALFPGADAGGLRGLAGALATRVTRRQALVAGMIVPRSVIQKGDAGGARLQRLSVKLERHADR</sequence>
<proteinExistence type="predicted"/>
<dbReference type="Proteomes" id="UP000248021">
    <property type="component" value="Unassembled WGS sequence"/>
</dbReference>
<gene>
    <name evidence="1" type="ORF">C7450_108221</name>
</gene>
<evidence type="ECO:0000313" key="1">
    <source>
        <dbReference type="EMBL" id="PXW56471.1"/>
    </source>
</evidence>
<protein>
    <recommendedName>
        <fullName evidence="3">Glycosyl transferase family 2</fullName>
    </recommendedName>
</protein>
<dbReference type="SUPFAM" id="SSF53448">
    <property type="entry name" value="Nucleotide-diphospho-sugar transferases"/>
    <property type="match status" value="1"/>
</dbReference>
<evidence type="ECO:0008006" key="3">
    <source>
        <dbReference type="Google" id="ProtNLM"/>
    </source>
</evidence>
<comment type="caution">
    <text evidence="1">The sequence shown here is derived from an EMBL/GenBank/DDBJ whole genome shotgun (WGS) entry which is preliminary data.</text>
</comment>
<dbReference type="AlphaFoldDB" id="A0A2V3U2G2"/>
<dbReference type="EMBL" id="QJJK01000008">
    <property type="protein sequence ID" value="PXW56471.1"/>
    <property type="molecule type" value="Genomic_DNA"/>
</dbReference>
<organism evidence="1 2">
    <name type="scientific">Chelatococcus asaccharovorans</name>
    <dbReference type="NCBI Taxonomy" id="28210"/>
    <lineage>
        <taxon>Bacteria</taxon>
        <taxon>Pseudomonadati</taxon>
        <taxon>Pseudomonadota</taxon>
        <taxon>Alphaproteobacteria</taxon>
        <taxon>Hyphomicrobiales</taxon>
        <taxon>Chelatococcaceae</taxon>
        <taxon>Chelatococcus</taxon>
    </lineage>
</organism>
<dbReference type="RefSeq" id="WP_110376207.1">
    <property type="nucleotide sequence ID" value="NZ_JAHBRY010000001.1"/>
</dbReference>
<name>A0A2V3U2G2_9HYPH</name>
<accession>A0A2V3U2G2</accession>
<evidence type="ECO:0000313" key="2">
    <source>
        <dbReference type="Proteomes" id="UP000248021"/>
    </source>
</evidence>